<organism evidence="2 3">
    <name type="scientific">Olleya aquimaris</name>
    <dbReference type="NCBI Taxonomy" id="639310"/>
    <lineage>
        <taxon>Bacteria</taxon>
        <taxon>Pseudomonadati</taxon>
        <taxon>Bacteroidota</taxon>
        <taxon>Flavobacteriia</taxon>
        <taxon>Flavobacteriales</taxon>
        <taxon>Flavobacteriaceae</taxon>
    </lineage>
</organism>
<gene>
    <name evidence="2" type="ORF">LY08_00689</name>
</gene>
<evidence type="ECO:0000313" key="2">
    <source>
        <dbReference type="EMBL" id="RAJ16913.1"/>
    </source>
</evidence>
<proteinExistence type="predicted"/>
<evidence type="ECO:0008006" key="4">
    <source>
        <dbReference type="Google" id="ProtNLM"/>
    </source>
</evidence>
<reference evidence="2 3" key="1">
    <citation type="submission" date="2018-06" db="EMBL/GenBank/DDBJ databases">
        <title>Genomic Encyclopedia of Archaeal and Bacterial Type Strains, Phase II (KMG-II): from individual species to whole genera.</title>
        <authorList>
            <person name="Goeker M."/>
        </authorList>
    </citation>
    <scope>NUCLEOTIDE SEQUENCE [LARGE SCALE GENOMIC DNA]</scope>
    <source>
        <strain evidence="2 3">DSM 24464</strain>
    </source>
</reference>
<sequence>MKKITYLITIISLTFFSCSNNSEDDLIDNTPLPEGQKVTYTADIKTIIDNNCISCHSNPPVNGASNSLVTYQDVSNQANTVLNRISLQSGEGGAMPLGGPRLPQASIDLFQQWIEDGLLEN</sequence>
<evidence type="ECO:0000256" key="1">
    <source>
        <dbReference type="SAM" id="SignalP"/>
    </source>
</evidence>
<feature type="signal peptide" evidence="1">
    <location>
        <begin position="1"/>
        <end position="22"/>
    </location>
</feature>
<protein>
    <recommendedName>
        <fullName evidence="4">Cytochrome c domain-containing protein</fullName>
    </recommendedName>
</protein>
<evidence type="ECO:0000313" key="3">
    <source>
        <dbReference type="Proteomes" id="UP000248703"/>
    </source>
</evidence>
<dbReference type="PROSITE" id="PS51257">
    <property type="entry name" value="PROKAR_LIPOPROTEIN"/>
    <property type="match status" value="1"/>
</dbReference>
<comment type="caution">
    <text evidence="2">The sequence shown here is derived from an EMBL/GenBank/DDBJ whole genome shotgun (WGS) entry which is preliminary data.</text>
</comment>
<accession>A0A327RN04</accession>
<name>A0A327RN04_9FLAO</name>
<keyword evidence="1" id="KW-0732">Signal</keyword>
<keyword evidence="3" id="KW-1185">Reference proteome</keyword>
<dbReference type="Proteomes" id="UP000248703">
    <property type="component" value="Unassembled WGS sequence"/>
</dbReference>
<dbReference type="EMBL" id="QLLO01000002">
    <property type="protein sequence ID" value="RAJ16913.1"/>
    <property type="molecule type" value="Genomic_DNA"/>
</dbReference>
<dbReference type="AlphaFoldDB" id="A0A327RN04"/>
<dbReference type="OrthoDB" id="9786191at2"/>
<feature type="chain" id="PRO_5016367234" description="Cytochrome c domain-containing protein" evidence="1">
    <location>
        <begin position="23"/>
        <end position="121"/>
    </location>
</feature>
<dbReference type="RefSeq" id="WP_111659035.1">
    <property type="nucleotide sequence ID" value="NZ_QLLO01000002.1"/>
</dbReference>